<proteinExistence type="predicted"/>
<dbReference type="PANTHER" id="PTHR36834">
    <property type="entry name" value="MEMBRANE PROTEIN-RELATED"/>
    <property type="match status" value="1"/>
</dbReference>
<dbReference type="PANTHER" id="PTHR36834:SF1">
    <property type="entry name" value="INTEGRAL MEMBRANE PROTEIN"/>
    <property type="match status" value="1"/>
</dbReference>
<sequence>MFAYLGYFSTSFIIAVIAWPFVSAALTLPILAGMYHRHHRLRFGAVLAAYLVVLYLLGLAAFTLYPMPDNPESYCAVHHVVPQLNPLRFIADIRTDGLYGLLQLVMNVVLFVPLGFALARWARWKAWAVVAAGFLVSLVIELSQLTGFWHLYPCAYRQFDVNDLMTNTLGAVLGLIVARLFSRVAPLEQIDRGTINTSPKLLHRAVTLAIDMFLIAVAYFSLGAGAVLLLHAAAAPLPNGDYRLLGLTFGVEVFTVITRVIAGLAFLVFELWIPATHRGQTLGGVFTHMTVETRRRSGNARIAFYALRSVVLYALIQPGFSSSFSEANRVSFAVAFVLIVFWLVKRQMPYDLIPGEAGSEPELKSESEPEQRL</sequence>
<keyword evidence="1" id="KW-0812">Transmembrane</keyword>
<feature type="transmembrane region" description="Helical" evidence="1">
    <location>
        <begin position="302"/>
        <end position="321"/>
    </location>
</feature>
<feature type="transmembrane region" description="Helical" evidence="1">
    <location>
        <begin position="126"/>
        <end position="152"/>
    </location>
</feature>
<feature type="transmembrane region" description="Helical" evidence="1">
    <location>
        <begin position="208"/>
        <end position="233"/>
    </location>
</feature>
<keyword evidence="1" id="KW-0472">Membrane</keyword>
<feature type="transmembrane region" description="Helical" evidence="1">
    <location>
        <begin position="253"/>
        <end position="273"/>
    </location>
</feature>
<dbReference type="InterPro" id="IPR006976">
    <property type="entry name" value="VanZ-like"/>
</dbReference>
<dbReference type="Proteomes" id="UP000325415">
    <property type="component" value="Unassembled WGS sequence"/>
</dbReference>
<gene>
    <name evidence="3" type="ORF">DDE84_01830</name>
</gene>
<dbReference type="EMBL" id="QDAG01000002">
    <property type="protein sequence ID" value="KAE8129577.1"/>
    <property type="molecule type" value="Genomic_DNA"/>
</dbReference>
<accession>A0A5N6S5Q1</accession>
<organism evidence="3 4">
    <name type="scientific">Bifidobacterium tibiigranuli</name>
    <dbReference type="NCBI Taxonomy" id="2172043"/>
    <lineage>
        <taxon>Bacteria</taxon>
        <taxon>Bacillati</taxon>
        <taxon>Actinomycetota</taxon>
        <taxon>Actinomycetes</taxon>
        <taxon>Bifidobacteriales</taxon>
        <taxon>Bifidobacteriaceae</taxon>
        <taxon>Bifidobacterium</taxon>
    </lineage>
</organism>
<protein>
    <submittedName>
        <fullName evidence="3">VanZ family protein</fullName>
    </submittedName>
</protein>
<dbReference type="GeneID" id="78126436"/>
<evidence type="ECO:0000259" key="2">
    <source>
        <dbReference type="Pfam" id="PF04892"/>
    </source>
</evidence>
<dbReference type="Pfam" id="PF04892">
    <property type="entry name" value="VanZ"/>
    <property type="match status" value="1"/>
</dbReference>
<reference evidence="3 4" key="1">
    <citation type="submission" date="2018-04" db="EMBL/GenBank/DDBJ databases">
        <authorList>
            <person name="Eckel V.P."/>
            <person name="Vogel R.F."/>
        </authorList>
    </citation>
    <scope>NUCLEOTIDE SEQUENCE [LARGE SCALE GENOMIC DNA]</scope>
    <source>
        <strain evidence="4">TMW 2.1764</strain>
    </source>
</reference>
<evidence type="ECO:0000313" key="3">
    <source>
        <dbReference type="EMBL" id="KAE8129577.1"/>
    </source>
</evidence>
<dbReference type="InterPro" id="IPR053150">
    <property type="entry name" value="Teicoplanin_resist-assoc"/>
</dbReference>
<feature type="transmembrane region" description="Helical" evidence="1">
    <location>
        <begin position="43"/>
        <end position="65"/>
    </location>
</feature>
<feature type="transmembrane region" description="Helical" evidence="1">
    <location>
        <begin position="98"/>
        <end position="119"/>
    </location>
</feature>
<evidence type="ECO:0000313" key="4">
    <source>
        <dbReference type="Proteomes" id="UP000325415"/>
    </source>
</evidence>
<feature type="domain" description="VanZ-like" evidence="2">
    <location>
        <begin position="53"/>
        <end position="181"/>
    </location>
</feature>
<evidence type="ECO:0000256" key="1">
    <source>
        <dbReference type="SAM" id="Phobius"/>
    </source>
</evidence>
<feature type="transmembrane region" description="Helical" evidence="1">
    <location>
        <begin position="12"/>
        <end position="31"/>
    </location>
</feature>
<feature type="transmembrane region" description="Helical" evidence="1">
    <location>
        <begin position="164"/>
        <end position="182"/>
    </location>
</feature>
<name>A0A5N6S5Q1_9BIFI</name>
<feature type="transmembrane region" description="Helical" evidence="1">
    <location>
        <begin position="327"/>
        <end position="344"/>
    </location>
</feature>
<dbReference type="OrthoDB" id="4822551at2"/>
<dbReference type="RefSeq" id="WP_152580057.1">
    <property type="nucleotide sequence ID" value="NZ_QDAG01000002.1"/>
</dbReference>
<comment type="caution">
    <text evidence="3">The sequence shown here is derived from an EMBL/GenBank/DDBJ whole genome shotgun (WGS) entry which is preliminary data.</text>
</comment>
<keyword evidence="4" id="KW-1185">Reference proteome</keyword>
<dbReference type="AlphaFoldDB" id="A0A5N6S5Q1"/>
<keyword evidence="1" id="KW-1133">Transmembrane helix</keyword>